<comment type="caution">
    <text evidence="1">The sequence shown here is derived from an EMBL/GenBank/DDBJ whole genome shotgun (WGS) entry which is preliminary data.</text>
</comment>
<evidence type="ECO:0000313" key="2">
    <source>
        <dbReference type="Proteomes" id="UP000824120"/>
    </source>
</evidence>
<keyword evidence="2" id="KW-1185">Reference proteome</keyword>
<sequence length="71" mass="8220">MTSVTFINFSESSSSTIVDFDFLNMHCLKLKGILEHVLFRMDAMFLLKQLIESRRRSIILAASTRYLICLC</sequence>
<proteinExistence type="predicted"/>
<dbReference type="AlphaFoldDB" id="A0A9J5WMD3"/>
<dbReference type="EMBL" id="JACXVP010000011">
    <property type="protein sequence ID" value="KAG5576184.1"/>
    <property type="molecule type" value="Genomic_DNA"/>
</dbReference>
<reference evidence="1 2" key="1">
    <citation type="submission" date="2020-09" db="EMBL/GenBank/DDBJ databases">
        <title>De no assembly of potato wild relative species, Solanum commersonii.</title>
        <authorList>
            <person name="Cho K."/>
        </authorList>
    </citation>
    <scope>NUCLEOTIDE SEQUENCE [LARGE SCALE GENOMIC DNA]</scope>
    <source>
        <strain evidence="1">LZ3.2</strain>
        <tissue evidence="1">Leaf</tissue>
    </source>
</reference>
<gene>
    <name evidence="1" type="ORF">H5410_056318</name>
</gene>
<evidence type="ECO:0000313" key="1">
    <source>
        <dbReference type="EMBL" id="KAG5576184.1"/>
    </source>
</evidence>
<organism evidence="1 2">
    <name type="scientific">Solanum commersonii</name>
    <name type="common">Commerson's wild potato</name>
    <name type="synonym">Commerson's nightshade</name>
    <dbReference type="NCBI Taxonomy" id="4109"/>
    <lineage>
        <taxon>Eukaryota</taxon>
        <taxon>Viridiplantae</taxon>
        <taxon>Streptophyta</taxon>
        <taxon>Embryophyta</taxon>
        <taxon>Tracheophyta</taxon>
        <taxon>Spermatophyta</taxon>
        <taxon>Magnoliopsida</taxon>
        <taxon>eudicotyledons</taxon>
        <taxon>Gunneridae</taxon>
        <taxon>Pentapetalae</taxon>
        <taxon>asterids</taxon>
        <taxon>lamiids</taxon>
        <taxon>Solanales</taxon>
        <taxon>Solanaceae</taxon>
        <taxon>Solanoideae</taxon>
        <taxon>Solaneae</taxon>
        <taxon>Solanum</taxon>
    </lineage>
</organism>
<protein>
    <submittedName>
        <fullName evidence="1">Uncharacterized protein</fullName>
    </submittedName>
</protein>
<accession>A0A9J5WMD3</accession>
<name>A0A9J5WMD3_SOLCO</name>
<dbReference type="Proteomes" id="UP000824120">
    <property type="component" value="Chromosome 11"/>
</dbReference>